<feature type="domain" description="Aminotransferase class V" evidence="2">
    <location>
        <begin position="220"/>
        <end position="383"/>
    </location>
</feature>
<dbReference type="AlphaFoldDB" id="A0AAD5URC6"/>
<protein>
    <recommendedName>
        <fullName evidence="2">Aminotransferase class V domain-containing protein</fullName>
    </recommendedName>
</protein>
<dbReference type="Pfam" id="PF00266">
    <property type="entry name" value="Aminotran_5"/>
    <property type="match status" value="1"/>
</dbReference>
<evidence type="ECO:0000313" key="3">
    <source>
        <dbReference type="EMBL" id="KAJ3474219.1"/>
    </source>
</evidence>
<gene>
    <name evidence="3" type="ORF">NLI96_g12584</name>
</gene>
<proteinExistence type="predicted"/>
<comment type="caution">
    <text evidence="3">The sequence shown here is derived from an EMBL/GenBank/DDBJ whole genome shotgun (WGS) entry which is preliminary data.</text>
</comment>
<dbReference type="EMBL" id="JANAWD010001118">
    <property type="protein sequence ID" value="KAJ3474219.1"/>
    <property type="molecule type" value="Genomic_DNA"/>
</dbReference>
<dbReference type="InterPro" id="IPR000192">
    <property type="entry name" value="Aminotrans_V_dom"/>
</dbReference>
<dbReference type="Proteomes" id="UP001212997">
    <property type="component" value="Unassembled WGS sequence"/>
</dbReference>
<evidence type="ECO:0000313" key="4">
    <source>
        <dbReference type="Proteomes" id="UP001212997"/>
    </source>
</evidence>
<keyword evidence="4" id="KW-1185">Reference proteome</keyword>
<accession>A0AAD5URC6</accession>
<dbReference type="InterPro" id="IPR015424">
    <property type="entry name" value="PyrdxlP-dep_Trfase"/>
</dbReference>
<sequence>MGDNFGSVGDIVSGSALARGKLWSFDPESKPPPFGHSMKPYFGFHEKNVSLNHGSYGSLPLPVFSECSKIQFEAEERPDRFHRITYMPLLKESRRLVAELVGADHDEIVLVANATTGINTILRNFEWKDGDILFGASTTYGAVMKTLQYIGDRSAGPKPTVYAVEYTFPMKHSEIIDATRAKIRELKQAHPGSDFTDTPPGSLTQGDGTAPRKNKFVAIIDSIVSNPGVLLPWKEIVQVCREEGVWSVIDAAHSIGQEVGIDLSEAQPDFWASNCHKWLYAKRGCAALYVPKRNQYLIKSSVPTSHSYIPASDPRSAETTAFVDQHEWTGTIDFSPFLSVTHALNFRKWLGGEEVINAYCHNLAVAGGKRLAEILGTRVMDETGELTLNMTNVLLPLPVEVPGEKSIYDAELNAKIHATLDSRLMKEWDTYVASFYHGGAWWCRASAQVWNELSDFEYVGGALNSICSDIRETLNSNDSFGNPEERLADRFKAKV</sequence>
<dbReference type="Gene3D" id="3.40.640.10">
    <property type="entry name" value="Type I PLP-dependent aspartate aminotransferase-like (Major domain)"/>
    <property type="match status" value="1"/>
</dbReference>
<dbReference type="PANTHER" id="PTHR43092">
    <property type="entry name" value="L-CYSTEINE DESULFHYDRASE"/>
    <property type="match status" value="1"/>
</dbReference>
<keyword evidence="1" id="KW-0663">Pyridoxal phosphate</keyword>
<dbReference type="InterPro" id="IPR015421">
    <property type="entry name" value="PyrdxlP-dep_Trfase_major"/>
</dbReference>
<organism evidence="3 4">
    <name type="scientific">Meripilus lineatus</name>
    <dbReference type="NCBI Taxonomy" id="2056292"/>
    <lineage>
        <taxon>Eukaryota</taxon>
        <taxon>Fungi</taxon>
        <taxon>Dikarya</taxon>
        <taxon>Basidiomycota</taxon>
        <taxon>Agaricomycotina</taxon>
        <taxon>Agaricomycetes</taxon>
        <taxon>Polyporales</taxon>
        <taxon>Meripilaceae</taxon>
        <taxon>Meripilus</taxon>
    </lineage>
</organism>
<evidence type="ECO:0000259" key="2">
    <source>
        <dbReference type="Pfam" id="PF00266"/>
    </source>
</evidence>
<dbReference type="SUPFAM" id="SSF53383">
    <property type="entry name" value="PLP-dependent transferases"/>
    <property type="match status" value="1"/>
</dbReference>
<reference evidence="3" key="1">
    <citation type="submission" date="2022-07" db="EMBL/GenBank/DDBJ databases">
        <title>Genome Sequence of Physisporinus lineatus.</title>
        <authorList>
            <person name="Buettner E."/>
        </authorList>
    </citation>
    <scope>NUCLEOTIDE SEQUENCE</scope>
    <source>
        <strain evidence="3">VT162</strain>
    </source>
</reference>
<evidence type="ECO:0000256" key="1">
    <source>
        <dbReference type="ARBA" id="ARBA00022898"/>
    </source>
</evidence>
<dbReference type="PANTHER" id="PTHR43092:SF2">
    <property type="entry name" value="HERCYNYLCYSTEINE SULFOXIDE LYASE"/>
    <property type="match status" value="1"/>
</dbReference>
<name>A0AAD5URC6_9APHY</name>